<name>A0A2Z4Y658_SUMC1</name>
<dbReference type="Pfam" id="PF08309">
    <property type="entry name" value="LVIVD"/>
    <property type="match status" value="2"/>
</dbReference>
<dbReference type="EMBL" id="CP030759">
    <property type="protein sequence ID" value="AXA36456.1"/>
    <property type="molecule type" value="Genomic_DNA"/>
</dbReference>
<sequence>MQRALRKFIRRVVSSLGTLSLVASAMVLLVACRNSPESLSGNGAKVVSPRKAHLIQVAHVPLPTARAVALQGRFVWVAQNFAGATLLDLSDPTSPTIVRRFAPTDLQPLHFQVVDKPPTLVVADRFRGLVIWDVASPDQPTSLSELRLPGIATHVDVFTFNGRRLAAVACGGEGLTVCDITDPRAPRIVAHANRGTDYSRRVKTVGRLILLADNFDGGLKVFGLRDSLELVPYYQVRIPGFCEAVAVKEDLVFCAYRTYGTAIFRLKNVPTNESALDTPPTLELLCQLYRTKDYVRDVVPLENDFLAVLNSEGGVDLYDVRDPQAPLLVSDFLTPDVAMSAAVLHNWVCVAAWDAGLLVTRLEVQPKSAAVPE</sequence>
<dbReference type="SUPFAM" id="SSF101908">
    <property type="entry name" value="Putative isomerase YbhE"/>
    <property type="match status" value="1"/>
</dbReference>
<keyword evidence="1" id="KW-0812">Transmembrane</keyword>
<dbReference type="InterPro" id="IPR013211">
    <property type="entry name" value="LVIVD"/>
</dbReference>
<gene>
    <name evidence="2" type="ORF">BRCON_1679</name>
</gene>
<evidence type="ECO:0000256" key="1">
    <source>
        <dbReference type="SAM" id="Phobius"/>
    </source>
</evidence>
<evidence type="ECO:0000313" key="2">
    <source>
        <dbReference type="EMBL" id="AXA36456.1"/>
    </source>
</evidence>
<reference evidence="2 3" key="1">
    <citation type="submission" date="2018-05" db="EMBL/GenBank/DDBJ databases">
        <title>A metagenomic window into the 2 km-deep terrestrial subsurface aquifer revealed taxonomically and functionally diverse microbial community comprising novel uncultured bacterial lineages.</title>
        <authorList>
            <person name="Kadnikov V.V."/>
            <person name="Mardanov A.V."/>
            <person name="Beletsky A.V."/>
            <person name="Banks D."/>
            <person name="Pimenov N.V."/>
            <person name="Frank Y.A."/>
            <person name="Karnachuk O.V."/>
            <person name="Ravin N.V."/>
        </authorList>
    </citation>
    <scope>NUCLEOTIDE SEQUENCE [LARGE SCALE GENOMIC DNA]</scope>
    <source>
        <strain evidence="2">BY</strain>
    </source>
</reference>
<accession>A0A2Z4Y658</accession>
<feature type="transmembrane region" description="Helical" evidence="1">
    <location>
        <begin position="12"/>
        <end position="31"/>
    </location>
</feature>
<protein>
    <submittedName>
        <fullName evidence="2">Uncharacterized protein</fullName>
    </submittedName>
</protein>
<proteinExistence type="predicted"/>
<organism evidence="2 3">
    <name type="scientific">Sumerlaea chitinivorans</name>
    <dbReference type="NCBI Taxonomy" id="2250252"/>
    <lineage>
        <taxon>Bacteria</taxon>
        <taxon>Candidatus Sumerlaeota</taxon>
        <taxon>Candidatus Sumerlaeia</taxon>
        <taxon>Candidatus Sumerlaeales</taxon>
        <taxon>Candidatus Sumerlaeaceae</taxon>
        <taxon>Candidatus Sumerlaea</taxon>
    </lineage>
</organism>
<dbReference type="Proteomes" id="UP000262583">
    <property type="component" value="Chromosome"/>
</dbReference>
<dbReference type="KEGG" id="schv:BRCON_1679"/>
<keyword evidence="1" id="KW-0472">Membrane</keyword>
<keyword evidence="1" id="KW-1133">Transmembrane helix</keyword>
<dbReference type="AlphaFoldDB" id="A0A2Z4Y658"/>
<evidence type="ECO:0000313" key="3">
    <source>
        <dbReference type="Proteomes" id="UP000262583"/>
    </source>
</evidence>
<dbReference type="PROSITE" id="PS51257">
    <property type="entry name" value="PROKAR_LIPOPROTEIN"/>
    <property type="match status" value="1"/>
</dbReference>